<proteinExistence type="predicted"/>
<keyword evidence="1" id="KW-1133">Transmembrane helix</keyword>
<feature type="transmembrane region" description="Helical" evidence="1">
    <location>
        <begin position="173"/>
        <end position="195"/>
    </location>
</feature>
<evidence type="ECO:0000313" key="3">
    <source>
        <dbReference type="Proteomes" id="UP000225322"/>
    </source>
</evidence>
<sequence>MGPLALFYGAMTAAVAIHGWRSRYWDVYMVGVVQVVGWLMSNASNLRLHGVDMMEGFAYTDCFILSALLILYGARPTFWKLLIMGLILLQNGMHVVQGTWGGEESLSLYRWFLNGSYVLQLAVHLVVVRYPSFDVETRHGPVMRQKRAGLPKGSVSRHGRPRPHRSCTPMKRIYLAAMVASIGLSGLIMSPAMAYPPPGREPPDFVPFEVVQGGLRIRAHLRELQNGETISLPGAFVPADTSEDLAIYWDRRSKAYVARQGTEYLVNPVRYVMIGRARAPD</sequence>
<keyword evidence="1" id="KW-0472">Membrane</keyword>
<keyword evidence="3" id="KW-1185">Reference proteome</keyword>
<dbReference type="Proteomes" id="UP000225322">
    <property type="component" value="Segment"/>
</dbReference>
<name>A0A0K1LLU9_9CAUD</name>
<evidence type="ECO:0000256" key="1">
    <source>
        <dbReference type="SAM" id="Phobius"/>
    </source>
</evidence>
<gene>
    <name evidence="2" type="ORF">CPT_Sansa20</name>
</gene>
<feature type="transmembrane region" description="Helical" evidence="1">
    <location>
        <begin position="108"/>
        <end position="128"/>
    </location>
</feature>
<reference evidence="2 3" key="1">
    <citation type="journal article" date="2015" name="Genome Announc.">
        <title>Complete Genome Sequence of Caulobacter crescentus Siphophage Sansa.</title>
        <authorList>
            <person name="Vara L."/>
            <person name="Kane A.A."/>
            <person name="Cahill J.L."/>
            <person name="Rasche E.S."/>
            <person name="Kuty Everett G.F."/>
        </authorList>
    </citation>
    <scope>NUCLEOTIDE SEQUENCE [LARGE SCALE GENOMIC DNA]</scope>
</reference>
<protein>
    <submittedName>
        <fullName evidence="2">Terminase small subunit</fullName>
    </submittedName>
</protein>
<accession>A0A0K1LLU9</accession>
<dbReference type="EMBL" id="KT001913">
    <property type="protein sequence ID" value="AKU43424.1"/>
    <property type="molecule type" value="Genomic_DNA"/>
</dbReference>
<keyword evidence="1" id="KW-0812">Transmembrane</keyword>
<evidence type="ECO:0000313" key="2">
    <source>
        <dbReference type="EMBL" id="AKU43424.1"/>
    </source>
</evidence>
<organism evidence="2 3">
    <name type="scientific">Caulobacter phage Sansa</name>
    <dbReference type="NCBI Taxonomy" id="1675600"/>
    <lineage>
        <taxon>Viruses</taxon>
        <taxon>Duplodnaviria</taxon>
        <taxon>Heunggongvirae</taxon>
        <taxon>Uroviricota</taxon>
        <taxon>Caudoviricetes</taxon>
        <taxon>Sansavirus</taxon>
        <taxon>Sansavirus sansa</taxon>
        <taxon>Caulobacter virus Sansa</taxon>
    </lineage>
</organism>